<feature type="transmembrane region" description="Helical" evidence="8">
    <location>
        <begin position="12"/>
        <end position="32"/>
    </location>
</feature>
<dbReference type="GO" id="GO:0043190">
    <property type="term" value="C:ATP-binding cassette (ABC) transporter complex"/>
    <property type="evidence" value="ECO:0007669"/>
    <property type="project" value="InterPro"/>
</dbReference>
<comment type="caution">
    <text evidence="10">The sequence shown here is derived from an EMBL/GenBank/DDBJ whole genome shotgun (WGS) entry which is preliminary data.</text>
</comment>
<keyword evidence="7 8" id="KW-0472">Membrane</keyword>
<feature type="domain" description="ABC transmembrane type-1" evidence="9">
    <location>
        <begin position="8"/>
        <end position="196"/>
    </location>
</feature>
<dbReference type="SUPFAM" id="SSF161098">
    <property type="entry name" value="MetI-like"/>
    <property type="match status" value="1"/>
</dbReference>
<evidence type="ECO:0000256" key="2">
    <source>
        <dbReference type="ARBA" id="ARBA00022448"/>
    </source>
</evidence>
<comment type="subcellular location">
    <subcellularLocation>
        <location evidence="1 8">Cell membrane</location>
        <topology evidence="1 8">Multi-pass membrane protein</topology>
    </subcellularLocation>
</comment>
<dbReference type="NCBIfam" id="TIGR01726">
    <property type="entry name" value="HEQRo_perm_3TM"/>
    <property type="match status" value="1"/>
</dbReference>
<dbReference type="AlphaFoldDB" id="A0A537LPD3"/>
<comment type="similarity">
    <text evidence="8">Belongs to the binding-protein-dependent transport system permease family.</text>
</comment>
<dbReference type="PANTHER" id="PTHR30614:SF0">
    <property type="entry name" value="L-CYSTINE TRANSPORT SYSTEM PERMEASE PROTEIN TCYL"/>
    <property type="match status" value="1"/>
</dbReference>
<name>A0A537LPD3_9BACT</name>
<dbReference type="GO" id="GO:0022857">
    <property type="term" value="F:transmembrane transporter activity"/>
    <property type="evidence" value="ECO:0007669"/>
    <property type="project" value="InterPro"/>
</dbReference>
<feature type="transmembrane region" description="Helical" evidence="8">
    <location>
        <begin position="177"/>
        <end position="196"/>
    </location>
</feature>
<dbReference type="InterPro" id="IPR043429">
    <property type="entry name" value="ArtM/GltK/GlnP/TcyL/YhdX-like"/>
</dbReference>
<evidence type="ECO:0000256" key="7">
    <source>
        <dbReference type="ARBA" id="ARBA00023136"/>
    </source>
</evidence>
<evidence type="ECO:0000313" key="11">
    <source>
        <dbReference type="Proteomes" id="UP000320393"/>
    </source>
</evidence>
<evidence type="ECO:0000256" key="8">
    <source>
        <dbReference type="RuleBase" id="RU363032"/>
    </source>
</evidence>
<reference evidence="10 11" key="1">
    <citation type="journal article" date="2019" name="Nat. Microbiol.">
        <title>Mediterranean grassland soil C-N compound turnover is dependent on rainfall and depth, and is mediated by genomically divergent microorganisms.</title>
        <authorList>
            <person name="Diamond S."/>
            <person name="Andeer P.F."/>
            <person name="Li Z."/>
            <person name="Crits-Christoph A."/>
            <person name="Burstein D."/>
            <person name="Anantharaman K."/>
            <person name="Lane K.R."/>
            <person name="Thomas B.C."/>
            <person name="Pan C."/>
            <person name="Northen T.R."/>
            <person name="Banfield J.F."/>
        </authorList>
    </citation>
    <scope>NUCLEOTIDE SEQUENCE [LARGE SCALE GENOMIC DNA]</scope>
    <source>
        <strain evidence="10">NP_5</strain>
    </source>
</reference>
<organism evidence="10 11">
    <name type="scientific">Candidatus Segetimicrobium genomatis</name>
    <dbReference type="NCBI Taxonomy" id="2569760"/>
    <lineage>
        <taxon>Bacteria</taxon>
        <taxon>Bacillati</taxon>
        <taxon>Candidatus Sysuimicrobiota</taxon>
        <taxon>Candidatus Sysuimicrobiia</taxon>
        <taxon>Candidatus Sysuimicrobiales</taxon>
        <taxon>Candidatus Segetimicrobiaceae</taxon>
        <taxon>Candidatus Segetimicrobium</taxon>
    </lineage>
</organism>
<evidence type="ECO:0000259" key="9">
    <source>
        <dbReference type="PROSITE" id="PS50928"/>
    </source>
</evidence>
<dbReference type="PROSITE" id="PS50928">
    <property type="entry name" value="ABC_TM1"/>
    <property type="match status" value="1"/>
</dbReference>
<accession>A0A537LPD3</accession>
<protein>
    <submittedName>
        <fullName evidence="10">Amino acid ABC transporter permease</fullName>
    </submittedName>
</protein>
<dbReference type="GO" id="GO:0006865">
    <property type="term" value="P:amino acid transport"/>
    <property type="evidence" value="ECO:0007669"/>
    <property type="project" value="UniProtKB-KW"/>
</dbReference>
<gene>
    <name evidence="10" type="ORF">E6H02_08955</name>
</gene>
<dbReference type="CDD" id="cd06261">
    <property type="entry name" value="TM_PBP2"/>
    <property type="match status" value="1"/>
</dbReference>
<keyword evidence="4 8" id="KW-0812">Transmembrane</keyword>
<evidence type="ECO:0000256" key="3">
    <source>
        <dbReference type="ARBA" id="ARBA00022475"/>
    </source>
</evidence>
<keyword evidence="2 8" id="KW-0813">Transport</keyword>
<dbReference type="FunFam" id="1.10.3720.10:FF:000006">
    <property type="entry name" value="Glutamate/aspartate ABC transporter, permease protein GltK"/>
    <property type="match status" value="1"/>
</dbReference>
<evidence type="ECO:0000256" key="5">
    <source>
        <dbReference type="ARBA" id="ARBA00022970"/>
    </source>
</evidence>
<sequence length="207" mass="22756">MPQLLVAAQGTLRMTAAAFTIAATVGLLFGLARLSRHRLLSRFAVGYIEVVRGTPALTQLFLIYFGLPGVGIVLRAFEAAVIGLGLNGAAYLAEVYRAGIQAIHRGQREAAYSLGMTHLDAMRYIILPQAVRVVLPPMANYAIALLKDTSIASLISAPELMLRARDLSSEYFMPMRLYLLTGLMYLVMAYPLSRIVRFLEDRLSHGR</sequence>
<dbReference type="Proteomes" id="UP000320393">
    <property type="component" value="Unassembled WGS sequence"/>
</dbReference>
<keyword evidence="6 8" id="KW-1133">Transmembrane helix</keyword>
<dbReference type="InterPro" id="IPR010065">
    <property type="entry name" value="AA_ABC_transptr_permease_3TM"/>
</dbReference>
<evidence type="ECO:0000256" key="4">
    <source>
        <dbReference type="ARBA" id="ARBA00022692"/>
    </source>
</evidence>
<dbReference type="Pfam" id="PF00528">
    <property type="entry name" value="BPD_transp_1"/>
    <property type="match status" value="1"/>
</dbReference>
<dbReference type="EMBL" id="VBAM01000344">
    <property type="protein sequence ID" value="TMJ09557.1"/>
    <property type="molecule type" value="Genomic_DNA"/>
</dbReference>
<keyword evidence="3" id="KW-1003">Cell membrane</keyword>
<dbReference type="Gene3D" id="1.10.3720.10">
    <property type="entry name" value="MetI-like"/>
    <property type="match status" value="1"/>
</dbReference>
<dbReference type="InterPro" id="IPR000515">
    <property type="entry name" value="MetI-like"/>
</dbReference>
<proteinExistence type="inferred from homology"/>
<keyword evidence="5" id="KW-0029">Amino-acid transport</keyword>
<evidence type="ECO:0000256" key="1">
    <source>
        <dbReference type="ARBA" id="ARBA00004651"/>
    </source>
</evidence>
<dbReference type="InterPro" id="IPR035906">
    <property type="entry name" value="MetI-like_sf"/>
</dbReference>
<dbReference type="PANTHER" id="PTHR30614">
    <property type="entry name" value="MEMBRANE COMPONENT OF AMINO ACID ABC TRANSPORTER"/>
    <property type="match status" value="1"/>
</dbReference>
<evidence type="ECO:0000313" key="10">
    <source>
        <dbReference type="EMBL" id="TMJ09557.1"/>
    </source>
</evidence>
<evidence type="ECO:0000256" key="6">
    <source>
        <dbReference type="ARBA" id="ARBA00022989"/>
    </source>
</evidence>